<evidence type="ECO:0000256" key="3">
    <source>
        <dbReference type="ARBA" id="ARBA00022741"/>
    </source>
</evidence>
<accession>A0ABN7SKZ8</accession>
<dbReference type="Pfam" id="PF00069">
    <property type="entry name" value="Pkinase"/>
    <property type="match status" value="1"/>
</dbReference>
<organism evidence="8 9">
    <name type="scientific">Oikopleura dioica</name>
    <name type="common">Tunicate</name>
    <dbReference type="NCBI Taxonomy" id="34765"/>
    <lineage>
        <taxon>Eukaryota</taxon>
        <taxon>Metazoa</taxon>
        <taxon>Chordata</taxon>
        <taxon>Tunicata</taxon>
        <taxon>Appendicularia</taxon>
        <taxon>Copelata</taxon>
        <taxon>Oikopleuridae</taxon>
        <taxon>Oikopleura</taxon>
    </lineage>
</organism>
<evidence type="ECO:0000313" key="9">
    <source>
        <dbReference type="Proteomes" id="UP001158576"/>
    </source>
</evidence>
<evidence type="ECO:0000256" key="1">
    <source>
        <dbReference type="ARBA" id="ARBA00022527"/>
    </source>
</evidence>
<dbReference type="SMART" id="SM00220">
    <property type="entry name" value="S_TKc"/>
    <property type="match status" value="1"/>
</dbReference>
<dbReference type="PANTHER" id="PTHR24342:SF12">
    <property type="entry name" value="DEATH-ASSOCIATED PROTEIN KINASE RELATED"/>
    <property type="match status" value="1"/>
</dbReference>
<feature type="compositionally biased region" description="Basic residues" evidence="6">
    <location>
        <begin position="181"/>
        <end position="190"/>
    </location>
</feature>
<feature type="domain" description="Protein kinase" evidence="7">
    <location>
        <begin position="1"/>
        <end position="134"/>
    </location>
</feature>
<dbReference type="PANTHER" id="PTHR24342">
    <property type="entry name" value="SERINE/THREONINE-PROTEIN KINASE 17"/>
    <property type="match status" value="1"/>
</dbReference>
<reference evidence="8 9" key="1">
    <citation type="submission" date="2021-04" db="EMBL/GenBank/DDBJ databases">
        <authorList>
            <person name="Bliznina A."/>
        </authorList>
    </citation>
    <scope>NUCLEOTIDE SEQUENCE [LARGE SCALE GENOMIC DNA]</scope>
</reference>
<evidence type="ECO:0000313" key="8">
    <source>
        <dbReference type="EMBL" id="CAG5097560.1"/>
    </source>
</evidence>
<protein>
    <submittedName>
        <fullName evidence="8">Oidioi.mRNA.OKI2018_I69.XSR.g15128.t1.cds</fullName>
    </submittedName>
</protein>
<keyword evidence="9" id="KW-1185">Reference proteome</keyword>
<feature type="region of interest" description="Disordered" evidence="6">
    <location>
        <begin position="157"/>
        <end position="209"/>
    </location>
</feature>
<feature type="compositionally biased region" description="Basic and acidic residues" evidence="6">
    <location>
        <begin position="191"/>
        <end position="209"/>
    </location>
</feature>
<evidence type="ECO:0000256" key="4">
    <source>
        <dbReference type="ARBA" id="ARBA00022777"/>
    </source>
</evidence>
<dbReference type="Proteomes" id="UP001158576">
    <property type="component" value="Chromosome XSR"/>
</dbReference>
<dbReference type="SUPFAM" id="SSF56112">
    <property type="entry name" value="Protein kinase-like (PK-like)"/>
    <property type="match status" value="1"/>
</dbReference>
<keyword evidence="4" id="KW-0418">Kinase</keyword>
<dbReference type="PROSITE" id="PS50011">
    <property type="entry name" value="PROTEIN_KINASE_DOM"/>
    <property type="match status" value="1"/>
</dbReference>
<evidence type="ECO:0000256" key="6">
    <source>
        <dbReference type="SAM" id="MobiDB-lite"/>
    </source>
</evidence>
<proteinExistence type="predicted"/>
<evidence type="ECO:0000256" key="2">
    <source>
        <dbReference type="ARBA" id="ARBA00022679"/>
    </source>
</evidence>
<keyword evidence="2" id="KW-0808">Transferase</keyword>
<dbReference type="Gene3D" id="1.10.510.10">
    <property type="entry name" value="Transferase(Phosphotransferase) domain 1"/>
    <property type="match status" value="1"/>
</dbReference>
<name>A0ABN7SKZ8_OIKDI</name>
<evidence type="ECO:0000259" key="7">
    <source>
        <dbReference type="PROSITE" id="PS50011"/>
    </source>
</evidence>
<keyword evidence="3" id="KW-0547">Nucleotide-binding</keyword>
<sequence>MDLKPQNILLSDDGNCRLADFGLSRKIPPGQKVCEISGTPEYTAPEILDYSPVTPAADIWSLGCVIYVMLTGLSPFAGEDIQDTYLNVSQVDLDFDDEEWEDKSQASIDLISSLCQARPNNRPEAKEVLEHVWLSTNAPLRSLRPVEASDECELILPTQPTKESPPKQAPESVVADEIIVKNRRTRRNRRSQQELEKNNIDHRREAAAH</sequence>
<dbReference type="InterPro" id="IPR000719">
    <property type="entry name" value="Prot_kinase_dom"/>
</dbReference>
<gene>
    <name evidence="8" type="ORF">OKIOD_LOCUS6686</name>
</gene>
<dbReference type="InterPro" id="IPR011009">
    <property type="entry name" value="Kinase-like_dom_sf"/>
</dbReference>
<keyword evidence="5" id="KW-0067">ATP-binding</keyword>
<evidence type="ECO:0000256" key="5">
    <source>
        <dbReference type="ARBA" id="ARBA00022840"/>
    </source>
</evidence>
<keyword evidence="1" id="KW-0723">Serine/threonine-protein kinase</keyword>
<dbReference type="EMBL" id="OU015569">
    <property type="protein sequence ID" value="CAG5097560.1"/>
    <property type="molecule type" value="Genomic_DNA"/>
</dbReference>